<accession>A0AAR5NZR6</accession>
<sequence length="779" mass="87397">MDRLEYMRMLLQNKRPNLGANLKQKIEDRKEAFALDRKTKKDLRDIGRRNIDVNMSPYITPASKNVKLPVIKPSLNNDTVNKRLEMLAKWKADKAKAKEQSTRSKPIFKVSTVVSDPSTKLENANRFIKGKLIVSTTQKSKFAPDNYKFKAPSTVKNLVTTLGDKTGSKSGTVPKKKPVETKQPAKSNSVKKVDCKTESTTTLRRSDRIRCKMGMITNPNGAEGKPTSSGKTEENPIKNPKKGLRGKILKVVEEEETAAALKAEENKSVLDTTFTMNTEDGAASNITALSGIAELHDISEVDYSTTPRRRSIMLKSIDKKKRTPYRNNFKSSTPVSAEEVLNDITFDLQEQNTPERRSPRKSKVSNHAAKVELSIVAGTKSKVAGVSDHEGVLHNITFDLQEHRNTPRRSNSFKVTSVRKSNGNAISARKESKKTLDAIGNLSNDQKINPPVYISPFVTISRGKKNARDEHIIRRSLGRDLSMKNTDIDVASIINGHTSPDAAADYFMAKLNASIQNINELCEKWGKCLQDPALSEEASSSIVGTIGQSKLLISDKFEQFRKLIIQCKNQDSAEGYIRCEDLHGFWDMIYLQVEKLEKTFDHLHCLKENNWIELLPEKKVVKKCPKVRGTKPVAQSRIKDLIKAAREKRNKMENNLVEECKRVEVKTPKREPQVPQAEPQSSSKRRSSRVSLLAENSRHSSPGLIVMKLMQSIKYGDGLTPARSILKHQNLKSTGKKSVTFRPSLTTGTLTPTALFRAEEKENTPRMVRRSRRTSQAIS</sequence>
<dbReference type="GO" id="GO:0051642">
    <property type="term" value="P:centrosome localization"/>
    <property type="evidence" value="ECO:0007669"/>
    <property type="project" value="TreeGrafter"/>
</dbReference>
<reference evidence="4" key="2">
    <citation type="submission" date="2024-08" db="UniProtKB">
        <authorList>
            <consortium name="EnsemblMetazoa"/>
        </authorList>
    </citation>
    <scope>IDENTIFICATION</scope>
</reference>
<protein>
    <recommendedName>
        <fullName evidence="6">Guanylate kinase-associated protein mars</fullName>
    </recommendedName>
</protein>
<evidence type="ECO:0000313" key="5">
    <source>
        <dbReference type="Proteomes" id="UP000019118"/>
    </source>
</evidence>
<dbReference type="GO" id="GO:0007059">
    <property type="term" value="P:chromosome segregation"/>
    <property type="evidence" value="ECO:0007669"/>
    <property type="project" value="TreeGrafter"/>
</dbReference>
<evidence type="ECO:0000256" key="1">
    <source>
        <dbReference type="ARBA" id="ARBA00008839"/>
    </source>
</evidence>
<feature type="coiled-coil region" evidence="2">
    <location>
        <begin position="635"/>
        <end position="662"/>
    </location>
</feature>
<dbReference type="GO" id="GO:0007052">
    <property type="term" value="P:mitotic spindle organization"/>
    <property type="evidence" value="ECO:0007669"/>
    <property type="project" value="TreeGrafter"/>
</dbReference>
<reference evidence="5" key="1">
    <citation type="journal article" date="2013" name="Genome Biol.">
        <title>Draft genome of the mountain pine beetle, Dendroctonus ponderosae Hopkins, a major forest pest.</title>
        <authorList>
            <person name="Keeling C.I."/>
            <person name="Yuen M.M."/>
            <person name="Liao N.Y."/>
            <person name="Docking T.R."/>
            <person name="Chan S.K."/>
            <person name="Taylor G.A."/>
            <person name="Palmquist D.L."/>
            <person name="Jackman S.D."/>
            <person name="Nguyen A."/>
            <person name="Li M."/>
            <person name="Henderson H."/>
            <person name="Janes J.K."/>
            <person name="Zhao Y."/>
            <person name="Pandoh P."/>
            <person name="Moore R."/>
            <person name="Sperling F.A."/>
            <person name="Huber D.P."/>
            <person name="Birol I."/>
            <person name="Jones S.J."/>
            <person name="Bohlmann J."/>
        </authorList>
    </citation>
    <scope>NUCLEOTIDE SEQUENCE</scope>
</reference>
<comment type="similarity">
    <text evidence="1">Belongs to the SAPAP family.</text>
</comment>
<dbReference type="Proteomes" id="UP000019118">
    <property type="component" value="Unassembled WGS sequence"/>
</dbReference>
<feature type="region of interest" description="Disordered" evidence="3">
    <location>
        <begin position="214"/>
        <end position="241"/>
    </location>
</feature>
<dbReference type="EnsemblMetazoa" id="XM_019898741.1">
    <property type="protein sequence ID" value="XP_019754300.1"/>
    <property type="gene ID" value="LOC109533423"/>
</dbReference>
<dbReference type="GO" id="GO:0007346">
    <property type="term" value="P:regulation of mitotic cell cycle"/>
    <property type="evidence" value="ECO:0007669"/>
    <property type="project" value="TreeGrafter"/>
</dbReference>
<proteinExistence type="inferred from homology"/>
<feature type="region of interest" description="Disordered" evidence="3">
    <location>
        <begin position="663"/>
        <end position="696"/>
    </location>
</feature>
<keyword evidence="5" id="KW-1185">Reference proteome</keyword>
<dbReference type="GO" id="GO:0005737">
    <property type="term" value="C:cytoplasm"/>
    <property type="evidence" value="ECO:0007669"/>
    <property type="project" value="TreeGrafter"/>
</dbReference>
<dbReference type="GO" id="GO:0051382">
    <property type="term" value="P:kinetochore assembly"/>
    <property type="evidence" value="ECO:0007669"/>
    <property type="project" value="TreeGrafter"/>
</dbReference>
<evidence type="ECO:0000313" key="4">
    <source>
        <dbReference type="EnsemblMetazoa" id="XP_019754300.1"/>
    </source>
</evidence>
<dbReference type="PANTHER" id="PTHR12353">
    <property type="entry name" value="DISKS LARGE-ASSOCIATED PROTEIN DAP SAP90/PSD-95-ASSOCIATED PROTEIN"/>
    <property type="match status" value="1"/>
</dbReference>
<dbReference type="GO" id="GO:0031616">
    <property type="term" value="C:spindle pole centrosome"/>
    <property type="evidence" value="ECO:0007669"/>
    <property type="project" value="TreeGrafter"/>
</dbReference>
<dbReference type="AlphaFoldDB" id="A0AAR5NZR6"/>
<evidence type="ECO:0000256" key="2">
    <source>
        <dbReference type="SAM" id="Coils"/>
    </source>
</evidence>
<dbReference type="PANTHER" id="PTHR12353:SF1">
    <property type="entry name" value="DISKS LARGE-ASSOCIATED PROTEIN 5"/>
    <property type="match status" value="1"/>
</dbReference>
<evidence type="ECO:0000256" key="3">
    <source>
        <dbReference type="SAM" id="MobiDB-lite"/>
    </source>
</evidence>
<dbReference type="Pfam" id="PF03359">
    <property type="entry name" value="GKAP"/>
    <property type="match status" value="1"/>
</dbReference>
<dbReference type="GO" id="GO:0008017">
    <property type="term" value="F:microtubule binding"/>
    <property type="evidence" value="ECO:0007669"/>
    <property type="project" value="TreeGrafter"/>
</dbReference>
<organism evidence="4 5">
    <name type="scientific">Dendroctonus ponderosae</name>
    <name type="common">Mountain pine beetle</name>
    <dbReference type="NCBI Taxonomy" id="77166"/>
    <lineage>
        <taxon>Eukaryota</taxon>
        <taxon>Metazoa</taxon>
        <taxon>Ecdysozoa</taxon>
        <taxon>Arthropoda</taxon>
        <taxon>Hexapoda</taxon>
        <taxon>Insecta</taxon>
        <taxon>Pterygota</taxon>
        <taxon>Neoptera</taxon>
        <taxon>Endopterygota</taxon>
        <taxon>Coleoptera</taxon>
        <taxon>Polyphaga</taxon>
        <taxon>Cucujiformia</taxon>
        <taxon>Curculionidae</taxon>
        <taxon>Scolytinae</taxon>
        <taxon>Dendroctonus</taxon>
    </lineage>
</organism>
<dbReference type="GO" id="GO:0023052">
    <property type="term" value="P:signaling"/>
    <property type="evidence" value="ECO:0007669"/>
    <property type="project" value="InterPro"/>
</dbReference>
<keyword evidence="2" id="KW-0175">Coiled coil</keyword>
<feature type="compositionally biased region" description="Basic and acidic residues" evidence="3">
    <location>
        <begin position="663"/>
        <end position="672"/>
    </location>
</feature>
<name>A0AAR5NZR6_DENPD</name>
<evidence type="ECO:0008006" key="6">
    <source>
        <dbReference type="Google" id="ProtNLM"/>
    </source>
</evidence>
<feature type="region of interest" description="Disordered" evidence="3">
    <location>
        <begin position="162"/>
        <end position="201"/>
    </location>
</feature>
<dbReference type="InterPro" id="IPR005026">
    <property type="entry name" value="SAPAP"/>
</dbReference>
<dbReference type="GO" id="GO:0005634">
    <property type="term" value="C:nucleus"/>
    <property type="evidence" value="ECO:0007669"/>
    <property type="project" value="TreeGrafter"/>
</dbReference>